<dbReference type="AlphaFoldDB" id="A0A0A0F0Z4"/>
<evidence type="ECO:0000313" key="2">
    <source>
        <dbReference type="Proteomes" id="UP000029989"/>
    </source>
</evidence>
<dbReference type="STRING" id="913325.N799_04120"/>
<dbReference type="eggNOG" id="COG0517">
    <property type="taxonomic scope" value="Bacteria"/>
</dbReference>
<comment type="caution">
    <text evidence="1">The sequence shown here is derived from an EMBL/GenBank/DDBJ whole genome shotgun (WGS) entry which is preliminary data.</text>
</comment>
<accession>A0A0A0F0Z4</accession>
<gene>
    <name evidence="1" type="ORF">N799_04120</name>
</gene>
<name>A0A0A0F0Z4_9GAMM</name>
<keyword evidence="2" id="KW-1185">Reference proteome</keyword>
<evidence type="ECO:0000313" key="1">
    <source>
        <dbReference type="EMBL" id="KGM56429.1"/>
    </source>
</evidence>
<evidence type="ECO:0008006" key="3">
    <source>
        <dbReference type="Google" id="ProtNLM"/>
    </source>
</evidence>
<sequence length="258" mass="28789">MAEPLRSAPAQALATQMADELRLLDFDVVGVKRVQRGRVVGYVRREDLISGIVADHLRPIDADLIVGSDLAVPALLDRLSRHDMVFIGASGTVTGIVTRADLNKPLVRSYLFGLISLLEFHLGYWVSVDYPDDTWKAKLTTARLEATQERQRERTRRGQPLPLLQCLEIGDKHTLIVKSAPLRALLGFASRNQAEDVLGDAEHLRNNLAHSQYDLVSGRSWSELITLVQRIEQIIGTSDLEVERRAQQLATIDLGALW</sequence>
<dbReference type="EMBL" id="AVPT01000013">
    <property type="protein sequence ID" value="KGM56429.1"/>
    <property type="molecule type" value="Genomic_DNA"/>
</dbReference>
<reference evidence="1 2" key="1">
    <citation type="journal article" date="2015" name="Stand. Genomic Sci.">
        <title>Genomic information of the arsenic-resistant bacterium Lysobacter arseniciresistens type strain ZS79(T) and comparison of Lysobacter draft genomes.</title>
        <authorList>
            <person name="Liu L."/>
            <person name="Zhang S."/>
            <person name="Luo M."/>
            <person name="Wang G."/>
        </authorList>
    </citation>
    <scope>NUCLEOTIDE SEQUENCE [LARGE SCALE GENOMIC DNA]</scope>
    <source>
        <strain evidence="1 2">ZS79</strain>
    </source>
</reference>
<dbReference type="Proteomes" id="UP000029989">
    <property type="component" value="Unassembled WGS sequence"/>
</dbReference>
<protein>
    <recommendedName>
        <fullName evidence="3">CBS domain-containing protein</fullName>
    </recommendedName>
</protein>
<organism evidence="1 2">
    <name type="scientific">Lysobacter arseniciresistens ZS79</name>
    <dbReference type="NCBI Taxonomy" id="913325"/>
    <lineage>
        <taxon>Bacteria</taxon>
        <taxon>Pseudomonadati</taxon>
        <taxon>Pseudomonadota</taxon>
        <taxon>Gammaproteobacteria</taxon>
        <taxon>Lysobacterales</taxon>
        <taxon>Lysobacteraceae</taxon>
        <taxon>Novilysobacter</taxon>
    </lineage>
</organism>
<proteinExistence type="predicted"/>